<dbReference type="SUPFAM" id="SSF52091">
    <property type="entry name" value="SpoIIaa-like"/>
    <property type="match status" value="1"/>
</dbReference>
<dbReference type="Pfam" id="PF13466">
    <property type="entry name" value="STAS_2"/>
    <property type="match status" value="1"/>
</dbReference>
<dbReference type="EMBL" id="FOWE01000002">
    <property type="protein sequence ID" value="SFO05223.1"/>
    <property type="molecule type" value="Genomic_DNA"/>
</dbReference>
<protein>
    <submittedName>
        <fullName evidence="3">STAS domain-containing protein</fullName>
    </submittedName>
</protein>
<organism evidence="3 4">
    <name type="scientific">Geodermatophilus obscurus</name>
    <dbReference type="NCBI Taxonomy" id="1861"/>
    <lineage>
        <taxon>Bacteria</taxon>
        <taxon>Bacillati</taxon>
        <taxon>Actinomycetota</taxon>
        <taxon>Actinomycetes</taxon>
        <taxon>Geodermatophilales</taxon>
        <taxon>Geodermatophilaceae</taxon>
        <taxon>Geodermatophilus</taxon>
    </lineage>
</organism>
<dbReference type="Gene3D" id="3.30.750.24">
    <property type="entry name" value="STAS domain"/>
    <property type="match status" value="1"/>
</dbReference>
<dbReference type="InterPro" id="IPR058548">
    <property type="entry name" value="MlaB-like_STAS"/>
</dbReference>
<dbReference type="Proteomes" id="UP000183642">
    <property type="component" value="Unassembled WGS sequence"/>
</dbReference>
<evidence type="ECO:0000256" key="1">
    <source>
        <dbReference type="SAM" id="MobiDB-lite"/>
    </source>
</evidence>
<reference evidence="4" key="1">
    <citation type="submission" date="2016-10" db="EMBL/GenBank/DDBJ databases">
        <authorList>
            <person name="Varghese N."/>
            <person name="Submissions S."/>
        </authorList>
    </citation>
    <scope>NUCLEOTIDE SEQUENCE [LARGE SCALE GENOMIC DNA]</scope>
    <source>
        <strain evidence="4">DSM 43161</strain>
    </source>
</reference>
<name>A0A1I5E1H1_9ACTN</name>
<keyword evidence="4" id="KW-1185">Reference proteome</keyword>
<sequence>MHLSVAVVPAPAQVVVRLTGDAGLATLPRLTSALTGAAGHGTGSVVVDVAGARFADGTALHALAGFSDTLAAAGRRCRVVGAPAAVRRQVAEAGLAGRLELDGPLSGQDPVRPRSPRADREPAAAWVPPMREEPRRPRPDPDLLSGRGGDTRPVVPVALDRWR</sequence>
<gene>
    <name evidence="3" type="ORF">SAMN05660359_01224</name>
</gene>
<dbReference type="PROSITE" id="PS50801">
    <property type="entry name" value="STAS"/>
    <property type="match status" value="1"/>
</dbReference>
<feature type="compositionally biased region" description="Basic and acidic residues" evidence="1">
    <location>
        <begin position="130"/>
        <end position="141"/>
    </location>
</feature>
<dbReference type="InterPro" id="IPR036513">
    <property type="entry name" value="STAS_dom_sf"/>
</dbReference>
<evidence type="ECO:0000259" key="2">
    <source>
        <dbReference type="PROSITE" id="PS50801"/>
    </source>
</evidence>
<evidence type="ECO:0000313" key="4">
    <source>
        <dbReference type="Proteomes" id="UP000183642"/>
    </source>
</evidence>
<dbReference type="AlphaFoldDB" id="A0A1I5E1H1"/>
<feature type="domain" description="STAS" evidence="2">
    <location>
        <begin position="3"/>
        <end position="95"/>
    </location>
</feature>
<proteinExistence type="predicted"/>
<dbReference type="InterPro" id="IPR002645">
    <property type="entry name" value="STAS_dom"/>
</dbReference>
<evidence type="ECO:0000313" key="3">
    <source>
        <dbReference type="EMBL" id="SFO05223.1"/>
    </source>
</evidence>
<feature type="region of interest" description="Disordered" evidence="1">
    <location>
        <begin position="97"/>
        <end position="163"/>
    </location>
</feature>
<accession>A0A1I5E1H1</accession>
<dbReference type="CDD" id="cd07043">
    <property type="entry name" value="STAS_anti-anti-sigma_factors"/>
    <property type="match status" value="1"/>
</dbReference>